<protein>
    <submittedName>
        <fullName evidence="1">Uncharacterized protein</fullName>
    </submittedName>
</protein>
<dbReference type="EMBL" id="MT471267">
    <property type="protein sequence ID" value="QPF24434.1"/>
    <property type="molecule type" value="Genomic_DNA"/>
</dbReference>
<gene>
    <name evidence="1" type="primary">orf164</name>
</gene>
<organism evidence="1">
    <name type="scientific">Tolypocladium guangdongense</name>
    <dbReference type="NCBI Taxonomy" id="2730933"/>
    <lineage>
        <taxon>Eukaryota</taxon>
        <taxon>Fungi</taxon>
        <taxon>Dikarya</taxon>
        <taxon>Ascomycota</taxon>
        <taxon>Pezizomycotina</taxon>
        <taxon>Sordariomycetes</taxon>
        <taxon>Hypocreomycetidae</taxon>
        <taxon>Hypocreales</taxon>
        <taxon>Ophiocordycipitaceae</taxon>
        <taxon>Tolypocladium</taxon>
    </lineage>
</organism>
<sequence>MHLTTKMVVINKLIENTLYNIACLSHNMNLNVLYIVSITIDEKHECEILEIKEPSKIVYIEIGIKLFLEKILDNSDHDFWKYNKNTLYILRDGSYSYLQDLFAVIDGKEVNIVRGSSQKSHMVSPIDFRLSSYMMILCNMDYKKFCQQNAFNCINKFRFLPGLK</sequence>
<geneLocation type="mitochondrion" evidence="1"/>
<dbReference type="GeneID" id="63653175"/>
<reference evidence="1" key="1">
    <citation type="journal article" date="2020" name="Appl. Microbiol. Biotechnol.">
        <title>Mitogenome of Tolypocladium guangdongense.</title>
        <authorList>
            <person name="Zhang C."/>
            <person name="Dai Y."/>
            <person name="Wang G."/>
            <person name="Wang C."/>
            <person name="Gao Y."/>
            <person name="Deng W."/>
            <person name="Li T."/>
        </authorList>
    </citation>
    <scope>NUCLEOTIDE SEQUENCE</scope>
    <source>
        <strain evidence="1">GD15</strain>
    </source>
</reference>
<keyword evidence="1" id="KW-0496">Mitochondrion</keyword>
<dbReference type="RefSeq" id="YP_010044489.1">
    <property type="nucleotide sequence ID" value="NC_054274.1"/>
</dbReference>
<name>A0A7S9A350_9HYPO</name>
<proteinExistence type="predicted"/>
<evidence type="ECO:0000313" key="1">
    <source>
        <dbReference type="EMBL" id="QPF24434.1"/>
    </source>
</evidence>
<accession>A0A7S9A350</accession>
<dbReference type="AlphaFoldDB" id="A0A7S9A350"/>